<dbReference type="SUPFAM" id="SSF55874">
    <property type="entry name" value="ATPase domain of HSP90 chaperone/DNA topoisomerase II/histidine kinase"/>
    <property type="match status" value="1"/>
</dbReference>
<dbReference type="RefSeq" id="WP_107136580.1">
    <property type="nucleotide sequence ID" value="NZ_PYSV01000002.1"/>
</dbReference>
<dbReference type="Gene3D" id="1.10.287.130">
    <property type="match status" value="1"/>
</dbReference>
<evidence type="ECO:0000256" key="4">
    <source>
        <dbReference type="ARBA" id="ARBA00022553"/>
    </source>
</evidence>
<dbReference type="EC" id="2.7.13.3" evidence="3"/>
<dbReference type="Gene3D" id="6.10.340.10">
    <property type="match status" value="1"/>
</dbReference>
<dbReference type="Pfam" id="PF00672">
    <property type="entry name" value="HAMP"/>
    <property type="match status" value="1"/>
</dbReference>
<sequence>MRLFPRLFLGHLLVTVLALGALLGLAEWSAPAFYHHHVQQMVALLGPEGRALQPDLERGMRGTLTGALLAALPFAALVAAGTALLTSQRIVRSVRLLSGGSQALAGGDYARRLPEEGRDELAQLAHHFNVLAGELDRVEQDRVALIGNVGHELRAPLAALRGYAEALSDGVLPPEQAAPAMTRELRALERLAADLSLVSRVEAGQVALHLGPCEAGELLRAAAERFADAYEDRGVALRVTPPPGPLPLLADFERALQVLSNLLANALRATPGGGHVTLSARAQAGQVVLSVTDSGHGIPAQHLERIFERFYRVDPARTRGDGSGVGLTIARGLAVQMGGTLRAQSGPGGSTFTLTLPAAEAPRDGG</sequence>
<dbReference type="EMBL" id="PYSV01000002">
    <property type="protein sequence ID" value="PTA69270.1"/>
    <property type="molecule type" value="Genomic_DNA"/>
</dbReference>
<dbReference type="SMART" id="SM00304">
    <property type="entry name" value="HAMP"/>
    <property type="match status" value="1"/>
</dbReference>
<keyword evidence="5" id="KW-0808">Transferase</keyword>
<keyword evidence="8" id="KW-1133">Transmembrane helix</keyword>
<dbReference type="FunFam" id="3.30.565.10:FF:000006">
    <property type="entry name" value="Sensor histidine kinase WalK"/>
    <property type="match status" value="1"/>
</dbReference>
<proteinExistence type="predicted"/>
<dbReference type="PROSITE" id="PS50885">
    <property type="entry name" value="HAMP"/>
    <property type="match status" value="1"/>
</dbReference>
<comment type="caution">
    <text evidence="11">The sequence shown here is derived from an EMBL/GenBank/DDBJ whole genome shotgun (WGS) entry which is preliminary data.</text>
</comment>
<keyword evidence="6 11" id="KW-0418">Kinase</keyword>
<dbReference type="CDD" id="cd00075">
    <property type="entry name" value="HATPase"/>
    <property type="match status" value="1"/>
</dbReference>
<accession>A0A2T3WBI2</accession>
<dbReference type="AlphaFoldDB" id="A0A2T3WBI2"/>
<dbReference type="InterPro" id="IPR036890">
    <property type="entry name" value="HATPase_C_sf"/>
</dbReference>
<dbReference type="SMART" id="SM00388">
    <property type="entry name" value="HisKA"/>
    <property type="match status" value="1"/>
</dbReference>
<dbReference type="PANTHER" id="PTHR43547:SF2">
    <property type="entry name" value="HYBRID SIGNAL TRANSDUCTION HISTIDINE KINASE C"/>
    <property type="match status" value="1"/>
</dbReference>
<reference evidence="11 12" key="1">
    <citation type="submission" date="2018-03" db="EMBL/GenBank/DDBJ databases">
        <title>Draft genome of Deinococcus sp. OD32.</title>
        <authorList>
            <person name="Wang X.-P."/>
            <person name="Du Z.-J."/>
        </authorList>
    </citation>
    <scope>NUCLEOTIDE SEQUENCE [LARGE SCALE GENOMIC DNA]</scope>
    <source>
        <strain evidence="11 12">OD32</strain>
    </source>
</reference>
<dbReference type="PANTHER" id="PTHR43547">
    <property type="entry name" value="TWO-COMPONENT HISTIDINE KINASE"/>
    <property type="match status" value="1"/>
</dbReference>
<dbReference type="GO" id="GO:0000155">
    <property type="term" value="F:phosphorelay sensor kinase activity"/>
    <property type="evidence" value="ECO:0007669"/>
    <property type="project" value="InterPro"/>
</dbReference>
<dbReference type="SUPFAM" id="SSF158472">
    <property type="entry name" value="HAMP domain-like"/>
    <property type="match status" value="1"/>
</dbReference>
<organism evidence="11 12">
    <name type="scientific">Deinococcus arcticus</name>
    <dbReference type="NCBI Taxonomy" id="2136176"/>
    <lineage>
        <taxon>Bacteria</taxon>
        <taxon>Thermotogati</taxon>
        <taxon>Deinococcota</taxon>
        <taxon>Deinococci</taxon>
        <taxon>Deinococcales</taxon>
        <taxon>Deinococcaceae</taxon>
        <taxon>Deinococcus</taxon>
    </lineage>
</organism>
<evidence type="ECO:0000256" key="8">
    <source>
        <dbReference type="SAM" id="Phobius"/>
    </source>
</evidence>
<comment type="catalytic activity">
    <reaction evidence="1">
        <text>ATP + protein L-histidine = ADP + protein N-phospho-L-histidine.</text>
        <dbReference type="EC" id="2.7.13.3"/>
    </reaction>
</comment>
<dbReference type="InterPro" id="IPR036097">
    <property type="entry name" value="HisK_dim/P_sf"/>
</dbReference>
<dbReference type="InterPro" id="IPR003594">
    <property type="entry name" value="HATPase_dom"/>
</dbReference>
<dbReference type="Proteomes" id="UP000240317">
    <property type="component" value="Unassembled WGS sequence"/>
</dbReference>
<name>A0A2T3WBI2_9DEIO</name>
<dbReference type="PROSITE" id="PS50109">
    <property type="entry name" value="HIS_KIN"/>
    <property type="match status" value="1"/>
</dbReference>
<evidence type="ECO:0000256" key="7">
    <source>
        <dbReference type="SAM" id="MobiDB-lite"/>
    </source>
</evidence>
<keyword evidence="8" id="KW-0812">Transmembrane</keyword>
<feature type="domain" description="HAMP" evidence="10">
    <location>
        <begin position="88"/>
        <end position="140"/>
    </location>
</feature>
<evidence type="ECO:0000259" key="10">
    <source>
        <dbReference type="PROSITE" id="PS50885"/>
    </source>
</evidence>
<dbReference type="SMART" id="SM00387">
    <property type="entry name" value="HATPase_c"/>
    <property type="match status" value="1"/>
</dbReference>
<evidence type="ECO:0000313" key="11">
    <source>
        <dbReference type="EMBL" id="PTA69270.1"/>
    </source>
</evidence>
<dbReference type="Gene3D" id="3.30.565.10">
    <property type="entry name" value="Histidine kinase-like ATPase, C-terminal domain"/>
    <property type="match status" value="1"/>
</dbReference>
<gene>
    <name evidence="11" type="ORF">C8263_02715</name>
</gene>
<keyword evidence="8" id="KW-0472">Membrane</keyword>
<dbReference type="SUPFAM" id="SSF47384">
    <property type="entry name" value="Homodimeric domain of signal transducing histidine kinase"/>
    <property type="match status" value="1"/>
</dbReference>
<protein>
    <recommendedName>
        <fullName evidence="3">histidine kinase</fullName>
        <ecNumber evidence="3">2.7.13.3</ecNumber>
    </recommendedName>
</protein>
<evidence type="ECO:0000256" key="1">
    <source>
        <dbReference type="ARBA" id="ARBA00000085"/>
    </source>
</evidence>
<evidence type="ECO:0000256" key="3">
    <source>
        <dbReference type="ARBA" id="ARBA00012438"/>
    </source>
</evidence>
<dbReference type="InterPro" id="IPR003661">
    <property type="entry name" value="HisK_dim/P_dom"/>
</dbReference>
<dbReference type="Pfam" id="PF00512">
    <property type="entry name" value="HisKA"/>
    <property type="match status" value="1"/>
</dbReference>
<dbReference type="CDD" id="cd00082">
    <property type="entry name" value="HisKA"/>
    <property type="match status" value="1"/>
</dbReference>
<dbReference type="InterPro" id="IPR004358">
    <property type="entry name" value="Sig_transdc_His_kin-like_C"/>
</dbReference>
<dbReference type="PRINTS" id="PR00344">
    <property type="entry name" value="BCTRLSENSOR"/>
</dbReference>
<evidence type="ECO:0000256" key="2">
    <source>
        <dbReference type="ARBA" id="ARBA00004370"/>
    </source>
</evidence>
<keyword evidence="4" id="KW-0597">Phosphoprotein</keyword>
<keyword evidence="12" id="KW-1185">Reference proteome</keyword>
<evidence type="ECO:0000313" key="12">
    <source>
        <dbReference type="Proteomes" id="UP000240317"/>
    </source>
</evidence>
<dbReference type="Pfam" id="PF02518">
    <property type="entry name" value="HATPase_c"/>
    <property type="match status" value="1"/>
</dbReference>
<feature type="region of interest" description="Disordered" evidence="7">
    <location>
        <begin position="344"/>
        <end position="366"/>
    </location>
</feature>
<feature type="domain" description="Histidine kinase" evidence="9">
    <location>
        <begin position="148"/>
        <end position="360"/>
    </location>
</feature>
<dbReference type="OrthoDB" id="59230at2"/>
<feature type="transmembrane region" description="Helical" evidence="8">
    <location>
        <begin position="64"/>
        <end position="85"/>
    </location>
</feature>
<evidence type="ECO:0000259" key="9">
    <source>
        <dbReference type="PROSITE" id="PS50109"/>
    </source>
</evidence>
<dbReference type="GO" id="GO:0016020">
    <property type="term" value="C:membrane"/>
    <property type="evidence" value="ECO:0007669"/>
    <property type="project" value="UniProtKB-SubCell"/>
</dbReference>
<comment type="subcellular location">
    <subcellularLocation>
        <location evidence="2">Membrane</location>
    </subcellularLocation>
</comment>
<dbReference type="CDD" id="cd06225">
    <property type="entry name" value="HAMP"/>
    <property type="match status" value="1"/>
</dbReference>
<evidence type="ECO:0000256" key="6">
    <source>
        <dbReference type="ARBA" id="ARBA00022777"/>
    </source>
</evidence>
<evidence type="ECO:0000256" key="5">
    <source>
        <dbReference type="ARBA" id="ARBA00022679"/>
    </source>
</evidence>
<dbReference type="InterPro" id="IPR005467">
    <property type="entry name" value="His_kinase_dom"/>
</dbReference>
<dbReference type="InterPro" id="IPR003660">
    <property type="entry name" value="HAMP_dom"/>
</dbReference>